<name>A0AA95EEI3_9VIRU</name>
<feature type="transmembrane region" description="Helical" evidence="1">
    <location>
        <begin position="165"/>
        <end position="195"/>
    </location>
</feature>
<evidence type="ECO:0000313" key="3">
    <source>
        <dbReference type="Proteomes" id="UP001185135"/>
    </source>
</evidence>
<evidence type="ECO:0000313" key="2">
    <source>
        <dbReference type="EMBL" id="WBR14582.1"/>
    </source>
</evidence>
<dbReference type="Proteomes" id="UP001185135">
    <property type="component" value="Segment"/>
</dbReference>
<feature type="transmembrane region" description="Helical" evidence="1">
    <location>
        <begin position="23"/>
        <end position="44"/>
    </location>
</feature>
<dbReference type="EMBL" id="ON887157">
    <property type="protein sequence ID" value="WBR14582.1"/>
    <property type="molecule type" value="Genomic_DNA"/>
</dbReference>
<evidence type="ECO:0000256" key="1">
    <source>
        <dbReference type="SAM" id="Phobius"/>
    </source>
</evidence>
<gene>
    <name evidence="2" type="ORF">pkur_cds_407</name>
</gene>
<proteinExistence type="predicted"/>
<evidence type="ECO:0008006" key="4">
    <source>
        <dbReference type="Google" id="ProtNLM"/>
    </source>
</evidence>
<reference evidence="2" key="1">
    <citation type="submission" date="2022-06" db="EMBL/GenBank/DDBJ databases">
        <authorList>
            <person name="Legendre M."/>
            <person name="Claverie J.-M."/>
            <person name="Alempic J.-M."/>
            <person name="Abergel C."/>
        </authorList>
    </citation>
    <scope>NUCLEOTIDE SEQUENCE</scope>
    <source>
        <strain evidence="2">Kuranda</strain>
    </source>
</reference>
<sequence length="212" mass="23431">MQTDETEALFHGTPKRQLSRTRLVVIASWALGIAVAVGVFYYIAIPAINRARNLDAVSERLCSANCHVLGHITFKESRYVPHGPSDVAQPLYLSGFLASYTLANGRVVDNVTLLTDIDPENAWLFASERTTLWTRHPIGSYVRCYYDRAHRDRASLNNDLDEQMAWQVALAITAALPAVLCVGIAAGCSLASICFKLRQHRSAEYAHVGSRV</sequence>
<organism evidence="2 3">
    <name type="scientific">Pandoravirus kuranda</name>
    <dbReference type="NCBI Taxonomy" id="3019033"/>
    <lineage>
        <taxon>Viruses</taxon>
        <taxon>Pandoravirus</taxon>
    </lineage>
</organism>
<keyword evidence="1" id="KW-0472">Membrane</keyword>
<accession>A0AA95EEI3</accession>
<keyword evidence="1" id="KW-0812">Transmembrane</keyword>
<protein>
    <recommendedName>
        <fullName evidence="4">DUF3592 domain-containing protein</fullName>
    </recommendedName>
</protein>
<keyword evidence="1" id="KW-1133">Transmembrane helix</keyword>